<feature type="chain" id="PRO_5019415156" description="Glycosyl hydrolases family 39 N-terminal catalytic domain-containing protein" evidence="4">
    <location>
        <begin position="28"/>
        <end position="498"/>
    </location>
</feature>
<dbReference type="Proteomes" id="UP000283523">
    <property type="component" value="Unassembled WGS sequence"/>
</dbReference>
<keyword evidence="7" id="KW-1185">Reference proteome</keyword>
<evidence type="ECO:0000259" key="5">
    <source>
        <dbReference type="Pfam" id="PF01229"/>
    </source>
</evidence>
<dbReference type="InterPro" id="IPR051923">
    <property type="entry name" value="Glycosyl_Hydrolase_39"/>
</dbReference>
<dbReference type="Pfam" id="PF01229">
    <property type="entry name" value="Glyco_hydro_39"/>
    <property type="match status" value="1"/>
</dbReference>
<dbReference type="EMBL" id="QXED01000001">
    <property type="protein sequence ID" value="RIV27182.1"/>
    <property type="molecule type" value="Genomic_DNA"/>
</dbReference>
<proteinExistence type="inferred from homology"/>
<keyword evidence="2" id="KW-0378">Hydrolase</keyword>
<evidence type="ECO:0000313" key="7">
    <source>
        <dbReference type="Proteomes" id="UP000283523"/>
    </source>
</evidence>
<dbReference type="InterPro" id="IPR017853">
    <property type="entry name" value="GH"/>
</dbReference>
<evidence type="ECO:0000256" key="4">
    <source>
        <dbReference type="SAM" id="SignalP"/>
    </source>
</evidence>
<comment type="similarity">
    <text evidence="1">Belongs to the glycosyl hydrolase 39 family.</text>
</comment>
<name>A0A418MID1_9BACT</name>
<dbReference type="GO" id="GO:0004553">
    <property type="term" value="F:hydrolase activity, hydrolyzing O-glycosyl compounds"/>
    <property type="evidence" value="ECO:0007669"/>
    <property type="project" value="TreeGrafter"/>
</dbReference>
<evidence type="ECO:0000256" key="2">
    <source>
        <dbReference type="ARBA" id="ARBA00022801"/>
    </source>
</evidence>
<dbReference type="PANTHER" id="PTHR12631">
    <property type="entry name" value="ALPHA-L-IDURONIDASE"/>
    <property type="match status" value="1"/>
</dbReference>
<comment type="caution">
    <text evidence="6">The sequence shown here is derived from an EMBL/GenBank/DDBJ whole genome shotgun (WGS) entry which is preliminary data.</text>
</comment>
<sequence length="498" mass="56507">MDKQAAYRFKLTVLLAWFWAGAGTVHAQFIDTSDDRVKTPLSVSLKQIGTLKPRSTSAIESSRITVGCETLDRDFTDFNAYKAYLPPLGVKKIRLQAGWAKCEKVKGVYDWAWLDNIINFAVANGLEPWLETSYGNPIYEGGGRTGLLNSLMTSPEGYAAYDRWVEALVTRYKDRVKEWEIWNEPDHPMQKITPETTAELNIRTADIIKRLQPDANIAALAMASHTDTVYLDRALKVFADRRKLDLFTWVSYHSYAFRPEQSYKGVESFKRVLAKYSPSLKLRQGENGAPSGYIPSYALDKYYWTEYSQAKYDMRRLLGDLGRDIETSVFTIIDIRYAGDPPVLNMKGLIQSDLDKTVIRPKVAYYAVQNLASVFDNRLELAPNVKATTTAKEPVSIFGYQHKAGKKQLVTVWFDGKTPNNLFQPTPLDITIENGNFDKPVWVDLMTGKVYDIPKNGWNKTGSTYTFKNIPVYDSPVLIADQSLITMNNDRKSERANP</sequence>
<evidence type="ECO:0000256" key="1">
    <source>
        <dbReference type="ARBA" id="ARBA00008875"/>
    </source>
</evidence>
<dbReference type="Gene3D" id="3.20.20.80">
    <property type="entry name" value="Glycosidases"/>
    <property type="match status" value="1"/>
</dbReference>
<feature type="signal peptide" evidence="4">
    <location>
        <begin position="1"/>
        <end position="27"/>
    </location>
</feature>
<organism evidence="6 7">
    <name type="scientific">Fibrisoma montanum</name>
    <dbReference type="NCBI Taxonomy" id="2305895"/>
    <lineage>
        <taxon>Bacteria</taxon>
        <taxon>Pseudomonadati</taxon>
        <taxon>Bacteroidota</taxon>
        <taxon>Cytophagia</taxon>
        <taxon>Cytophagales</taxon>
        <taxon>Spirosomataceae</taxon>
        <taxon>Fibrisoma</taxon>
    </lineage>
</organism>
<gene>
    <name evidence="6" type="ORF">DYU11_02400</name>
</gene>
<dbReference type="InterPro" id="IPR049166">
    <property type="entry name" value="GH39_cat"/>
</dbReference>
<dbReference type="RefSeq" id="WP_119666034.1">
    <property type="nucleotide sequence ID" value="NZ_QXED01000001.1"/>
</dbReference>
<keyword evidence="4" id="KW-0732">Signal</keyword>
<dbReference type="SUPFAM" id="SSF51445">
    <property type="entry name" value="(Trans)glycosidases"/>
    <property type="match status" value="1"/>
</dbReference>
<dbReference type="AlphaFoldDB" id="A0A418MID1"/>
<dbReference type="PANTHER" id="PTHR12631:SF10">
    <property type="entry name" value="BETA-XYLOSIDASE-LIKE PROTEIN-RELATED"/>
    <property type="match status" value="1"/>
</dbReference>
<feature type="domain" description="Glycosyl hydrolases family 39 N-terminal catalytic" evidence="5">
    <location>
        <begin position="104"/>
        <end position="258"/>
    </location>
</feature>
<evidence type="ECO:0000313" key="6">
    <source>
        <dbReference type="EMBL" id="RIV27182.1"/>
    </source>
</evidence>
<evidence type="ECO:0000256" key="3">
    <source>
        <dbReference type="ARBA" id="ARBA00023295"/>
    </source>
</evidence>
<dbReference type="OrthoDB" id="912485at2"/>
<reference evidence="6 7" key="1">
    <citation type="submission" date="2018-08" db="EMBL/GenBank/DDBJ databases">
        <title>Fibrisoma montanum sp. nov., isolated from Danxia mountain soil.</title>
        <authorList>
            <person name="Huang Y."/>
        </authorList>
    </citation>
    <scope>NUCLEOTIDE SEQUENCE [LARGE SCALE GENOMIC DNA]</scope>
    <source>
        <strain evidence="6 7">HYT19</strain>
    </source>
</reference>
<accession>A0A418MID1</accession>
<protein>
    <recommendedName>
        <fullName evidence="5">Glycosyl hydrolases family 39 N-terminal catalytic domain-containing protein</fullName>
    </recommendedName>
</protein>
<keyword evidence="3" id="KW-0326">Glycosidase</keyword>